<sequence length="254" mass="28861">MGHSIINKNRSIKIILMIFFGIVTFAKVYAYSPDTSNPIQINRSSGEMNSRHRGEVIVLIHGLMRTYVSMKPLKSYLEAQGYQVYLYKYPSARYNIQEHGAYLNQFIASILENNPAIKIHFVTHSLGGIIVREALSKLSQKQLKHVGYLIMLAPPNQGSKLAKLSIKLFPMIPYFIKPLAELSSEQTSYVHRVPVPDIKMGIIAGRFDAKVPPDYARLQGQTEQVIINNTHTFIMYDSKVKKLVLSFLEKGKFE</sequence>
<proteinExistence type="predicted"/>
<dbReference type="SUPFAM" id="SSF53474">
    <property type="entry name" value="alpha/beta-Hydrolases"/>
    <property type="match status" value="1"/>
</dbReference>
<dbReference type="Pfam" id="PF05057">
    <property type="entry name" value="DUF676"/>
    <property type="match status" value="1"/>
</dbReference>
<comment type="caution">
    <text evidence="1">The sequence shown here is derived from an EMBL/GenBank/DDBJ whole genome shotgun (WGS) entry which is preliminary data.</text>
</comment>
<dbReference type="Proteomes" id="UP000239239">
    <property type="component" value="Unassembled WGS sequence"/>
</dbReference>
<dbReference type="Gene3D" id="3.40.50.1820">
    <property type="entry name" value="alpha/beta hydrolase"/>
    <property type="match status" value="1"/>
</dbReference>
<dbReference type="AlphaFoldDB" id="A0A2S6F2A4"/>
<protein>
    <submittedName>
        <fullName evidence="1">Alpha/beta hydrolase</fullName>
    </submittedName>
</protein>
<name>A0A2S6F2A4_LEGPN</name>
<dbReference type="GO" id="GO:0016787">
    <property type="term" value="F:hydrolase activity"/>
    <property type="evidence" value="ECO:0007669"/>
    <property type="project" value="UniProtKB-KW"/>
</dbReference>
<dbReference type="EMBL" id="PQWY01000010">
    <property type="protein sequence ID" value="PPK31572.1"/>
    <property type="molecule type" value="Genomic_DNA"/>
</dbReference>
<dbReference type="OrthoDB" id="556502at2"/>
<dbReference type="PANTHER" id="PTHR37946">
    <property type="entry name" value="SLL1969 PROTEIN"/>
    <property type="match status" value="1"/>
</dbReference>
<dbReference type="InterPro" id="IPR029058">
    <property type="entry name" value="AB_hydrolase_fold"/>
</dbReference>
<keyword evidence="1" id="KW-0378">Hydrolase</keyword>
<dbReference type="PROSITE" id="PS50890">
    <property type="entry name" value="PUA"/>
    <property type="match status" value="1"/>
</dbReference>
<reference evidence="1 2" key="1">
    <citation type="submission" date="2018-02" db="EMBL/GenBank/DDBJ databases">
        <title>Draft genome sequences of four Legionella pneumophila clinical strains isolated in Ontario.</title>
        <authorList>
            <person name="Fortuna A."/>
            <person name="Ramnarine R."/>
            <person name="Li A."/>
            <person name="Frantz C."/>
            <person name="Mallo G."/>
        </authorList>
    </citation>
    <scope>NUCLEOTIDE SEQUENCE [LARGE SCALE GENOMIC DNA]</scope>
    <source>
        <strain evidence="1 2">LG61</strain>
    </source>
</reference>
<accession>A0A2S6F2A4</accession>
<dbReference type="InterPro" id="IPR007751">
    <property type="entry name" value="DUF676_lipase-like"/>
</dbReference>
<evidence type="ECO:0000313" key="1">
    <source>
        <dbReference type="EMBL" id="PPK31572.1"/>
    </source>
</evidence>
<organism evidence="1 2">
    <name type="scientific">Legionella pneumophila</name>
    <dbReference type="NCBI Taxonomy" id="446"/>
    <lineage>
        <taxon>Bacteria</taxon>
        <taxon>Pseudomonadati</taxon>
        <taxon>Pseudomonadota</taxon>
        <taxon>Gammaproteobacteria</taxon>
        <taxon>Legionellales</taxon>
        <taxon>Legionellaceae</taxon>
        <taxon>Legionella</taxon>
    </lineage>
</organism>
<dbReference type="RefSeq" id="WP_027227738.1">
    <property type="nucleotide sequence ID" value="NZ_CP017601.1"/>
</dbReference>
<gene>
    <name evidence="1" type="ORF">C3928_05945</name>
</gene>
<evidence type="ECO:0000313" key="2">
    <source>
        <dbReference type="Proteomes" id="UP000239239"/>
    </source>
</evidence>
<dbReference type="PANTHER" id="PTHR37946:SF1">
    <property type="entry name" value="SLL1969 PROTEIN"/>
    <property type="match status" value="1"/>
</dbReference>